<dbReference type="Pfam" id="PF03123">
    <property type="entry name" value="CAT_RBD"/>
    <property type="match status" value="1"/>
</dbReference>
<dbReference type="Pfam" id="PF00874">
    <property type="entry name" value="PRD"/>
    <property type="match status" value="1"/>
</dbReference>
<dbReference type="SMART" id="SM01061">
    <property type="entry name" value="CAT_RBD"/>
    <property type="match status" value="1"/>
</dbReference>
<dbReference type="OrthoDB" id="9813552at2"/>
<dbReference type="GO" id="GO:0006355">
    <property type="term" value="P:regulation of DNA-templated transcription"/>
    <property type="evidence" value="ECO:0007669"/>
    <property type="project" value="InterPro"/>
</dbReference>
<dbReference type="GO" id="GO:0003723">
    <property type="term" value="F:RNA binding"/>
    <property type="evidence" value="ECO:0007669"/>
    <property type="project" value="InterPro"/>
</dbReference>
<gene>
    <name evidence="3" type="ORF">EZJ44_04720</name>
</gene>
<evidence type="ECO:0000256" key="1">
    <source>
        <dbReference type="ARBA" id="ARBA00022737"/>
    </source>
</evidence>
<protein>
    <submittedName>
        <fullName evidence="3">PRD domain-containing protein</fullName>
    </submittedName>
</protein>
<evidence type="ECO:0000313" key="4">
    <source>
        <dbReference type="Proteomes" id="UP000293036"/>
    </source>
</evidence>
<keyword evidence="1" id="KW-0677">Repeat</keyword>
<dbReference type="PANTHER" id="PTHR30185">
    <property type="entry name" value="CRYPTIC BETA-GLUCOSIDE BGL OPERON ANTITERMINATOR"/>
    <property type="match status" value="1"/>
</dbReference>
<sequence length="285" mass="31478">MDDQAHHIVRVFNNNAVLVRNNDSEHIIVGRGIGFGRRPGDSIEHGEAHRHYVEVSAQRIQFLKQAQNLPEQALDAISGGIELAADILGELHPSVYLLLSDHLIFAMQRLHDGQVIRNNLMTEIRAVFPEEFAAAEAVLTYINTHSGIILPADEAAFIALHLNAARSGVTVKQPLEQANRLATIINDAGQSLGIVREVPEEVSASILATMRRIESGMFRKNDALRAISRDLPQEFDVAQRIIAQLLQVDAVPLLALGEVAFLSVTLHAWRQSDGVIHPFKQKESQ</sequence>
<accession>A0A4Q9V0E9</accession>
<proteinExistence type="predicted"/>
<dbReference type="InterPro" id="IPR011608">
    <property type="entry name" value="PRD"/>
</dbReference>
<dbReference type="InterPro" id="IPR050661">
    <property type="entry name" value="BglG_antiterminators"/>
</dbReference>
<comment type="caution">
    <text evidence="3">The sequence shown here is derived from an EMBL/GenBank/DDBJ whole genome shotgun (WGS) entry which is preliminary data.</text>
</comment>
<dbReference type="InterPro" id="IPR004341">
    <property type="entry name" value="CAT_RNA-bd_dom"/>
</dbReference>
<dbReference type="SUPFAM" id="SSF63520">
    <property type="entry name" value="PTS-regulatory domain, PRD"/>
    <property type="match status" value="1"/>
</dbReference>
<dbReference type="PANTHER" id="PTHR30185:SF15">
    <property type="entry name" value="CRYPTIC BETA-GLUCOSIDE BGL OPERON ANTITERMINATOR"/>
    <property type="match status" value="1"/>
</dbReference>
<evidence type="ECO:0000313" key="3">
    <source>
        <dbReference type="EMBL" id="TBW22133.1"/>
    </source>
</evidence>
<evidence type="ECO:0000259" key="2">
    <source>
        <dbReference type="PROSITE" id="PS51372"/>
    </source>
</evidence>
<dbReference type="InterPro" id="IPR036634">
    <property type="entry name" value="PRD_sf"/>
</dbReference>
<dbReference type="AlphaFoldDB" id="A0A4Q9V0E9"/>
<dbReference type="Proteomes" id="UP000293036">
    <property type="component" value="Unassembled WGS sequence"/>
</dbReference>
<reference evidence="3 4" key="1">
    <citation type="submission" date="2019-02" db="EMBL/GenBank/DDBJ databases">
        <title>Arcanobacterium bovis sp. nov., isolated from the milk of a cow with mastitis.</title>
        <authorList>
            <person name="Sammra O."/>
            <person name="Foster G."/>
            <person name="Hassan A."/>
            <person name="Alssahen M."/>
            <person name="Laemmler C."/>
            <person name="Borowiak M."/>
            <person name="Malorny B."/>
            <person name="Abdulmawjood A."/>
        </authorList>
    </citation>
    <scope>NUCLEOTIDE SEQUENCE [LARGE SCALE GENOMIC DNA]</scope>
    <source>
        <strain evidence="3 4">C605018/01/1</strain>
    </source>
</reference>
<keyword evidence="4" id="KW-1185">Reference proteome</keyword>
<dbReference type="PROSITE" id="PS51372">
    <property type="entry name" value="PRD_2"/>
    <property type="match status" value="1"/>
</dbReference>
<feature type="domain" description="PRD" evidence="2">
    <location>
        <begin position="68"/>
        <end position="172"/>
    </location>
</feature>
<dbReference type="Gene3D" id="2.30.24.10">
    <property type="entry name" value="CAT RNA-binding domain"/>
    <property type="match status" value="1"/>
</dbReference>
<dbReference type="EMBL" id="SJDT01000003">
    <property type="protein sequence ID" value="TBW22133.1"/>
    <property type="molecule type" value="Genomic_DNA"/>
</dbReference>
<name>A0A4Q9V0E9_9ACTO</name>
<dbReference type="InterPro" id="IPR036650">
    <property type="entry name" value="CAT_RNA-bd_dom_sf"/>
</dbReference>
<organism evidence="3 4">
    <name type="scientific">Arcanobacterium bovis</name>
    <dbReference type="NCBI Taxonomy" id="2529275"/>
    <lineage>
        <taxon>Bacteria</taxon>
        <taxon>Bacillati</taxon>
        <taxon>Actinomycetota</taxon>
        <taxon>Actinomycetes</taxon>
        <taxon>Actinomycetales</taxon>
        <taxon>Actinomycetaceae</taxon>
        <taxon>Arcanobacterium</taxon>
    </lineage>
</organism>
<dbReference type="RefSeq" id="WP_131280735.1">
    <property type="nucleotide sequence ID" value="NZ_JBHSLR010000009.1"/>
</dbReference>
<dbReference type="SUPFAM" id="SSF50151">
    <property type="entry name" value="SacY-like RNA-binding domain"/>
    <property type="match status" value="1"/>
</dbReference>
<dbReference type="Gene3D" id="1.10.1790.10">
    <property type="entry name" value="PRD domain"/>
    <property type="match status" value="1"/>
</dbReference>